<gene>
    <name evidence="2" type="ORF">IFE08_07330</name>
</gene>
<evidence type="ECO:0000313" key="2">
    <source>
        <dbReference type="EMBL" id="QOW59692.1"/>
    </source>
</evidence>
<keyword evidence="2" id="KW-0449">Lipoprotein</keyword>
<dbReference type="NCBIfam" id="TIGR01781">
    <property type="entry name" value="Trep_dent_lipo"/>
    <property type="match status" value="1"/>
</dbReference>
<dbReference type="AlphaFoldDB" id="A0A7S7AVD3"/>
<reference evidence="2 3" key="1">
    <citation type="submission" date="2020-09" db="EMBL/GenBank/DDBJ databases">
        <title>Characterization of Treponema spp. from bovine digital dermatitis in Korea.</title>
        <authorList>
            <person name="Espiritu H.M."/>
            <person name="Cho Y.I."/>
            <person name="Mamuad L."/>
        </authorList>
    </citation>
    <scope>NUCLEOTIDE SEQUENCE [LARGE SCALE GENOMIC DNA]</scope>
    <source>
        <strain evidence="2 3">KS1</strain>
    </source>
</reference>
<evidence type="ECO:0000256" key="1">
    <source>
        <dbReference type="SAM" id="Coils"/>
    </source>
</evidence>
<name>A0A7S7AVD3_9SPIR</name>
<dbReference type="EMBL" id="CP061839">
    <property type="protein sequence ID" value="QOW59692.1"/>
    <property type="molecule type" value="Genomic_DNA"/>
</dbReference>
<keyword evidence="1" id="KW-0175">Coiled coil</keyword>
<dbReference type="RefSeq" id="WP_194075329.1">
    <property type="nucleotide sequence ID" value="NZ_CP061839.1"/>
</dbReference>
<proteinExistence type="predicted"/>
<dbReference type="Proteomes" id="UP000593915">
    <property type="component" value="Chromosome"/>
</dbReference>
<sequence length="429" mass="51446">MYKSKVKWSFILTLGICIFSCTKEAKEHKEEEKPVVKTEITENKTEIKRDMNAPVKSPEQTEAEEKYKKGKEYEEKLDQIERELYRKENAIIAQFPVDATDADLEQKKARTWEYDDEKKVYTYVIFEEVIKEGDVYHCKQKVKTQNGGMLDYNLKIKKPRFRKYYTVSGIELMSYINIGNINEKIMAQQVHEEIYDLKNDEKKAEMIKLFEEYENTQYPLYYEIIRTDWRTGGKLEAHEQYDMRVLDYVKGNFTNSGYDEYFVMFYRDHPNPEIYDQFIERVRCFLVSEDKIIKDYYISFPGGAFFWGNYTHRDLKKFDNFGFQFSQGRIADFNQNGINEIYFSVLFNIEPGNVLVVEFNENEFITNYISIDTYDIVSIDWNKKMITVNAKSSAVKGFNGWEEEIDTFVWNEELKEYVLFKRIYEYKKY</sequence>
<accession>A0A7S7AVD3</accession>
<organism evidence="2 3">
    <name type="scientific">Treponema pedis</name>
    <dbReference type="NCBI Taxonomy" id="409322"/>
    <lineage>
        <taxon>Bacteria</taxon>
        <taxon>Pseudomonadati</taxon>
        <taxon>Spirochaetota</taxon>
        <taxon>Spirochaetia</taxon>
        <taxon>Spirochaetales</taxon>
        <taxon>Treponemataceae</taxon>
        <taxon>Treponema</taxon>
    </lineage>
</organism>
<feature type="coiled-coil region" evidence="1">
    <location>
        <begin position="63"/>
        <end position="90"/>
    </location>
</feature>
<evidence type="ECO:0000313" key="3">
    <source>
        <dbReference type="Proteomes" id="UP000593915"/>
    </source>
</evidence>
<dbReference type="Pfam" id="PF09710">
    <property type="entry name" value="Trep_dent_lipo"/>
    <property type="match status" value="1"/>
</dbReference>
<dbReference type="InterPro" id="IPR010103">
    <property type="entry name" value="Clustered_lipoprot_TREDE"/>
</dbReference>
<protein>
    <submittedName>
        <fullName evidence="2">Clustered-type lipoprotein</fullName>
    </submittedName>
</protein>